<dbReference type="InterPro" id="IPR015793">
    <property type="entry name" value="Pyrv_Knase_brl"/>
</dbReference>
<keyword evidence="6" id="KW-0547">Nucleotide-binding</keyword>
<keyword evidence="7 12" id="KW-0418">Kinase</keyword>
<dbReference type="SUPFAM" id="SSF51621">
    <property type="entry name" value="Phosphoenolpyruvate/pyruvate domain"/>
    <property type="match status" value="1"/>
</dbReference>
<evidence type="ECO:0000256" key="3">
    <source>
        <dbReference type="ARBA" id="ARBA00012142"/>
    </source>
</evidence>
<accession>A0A1F5B068</accession>
<gene>
    <name evidence="14" type="ORF">A2Z10_01275</name>
</gene>
<comment type="catalytic activity">
    <reaction evidence="12">
        <text>pyruvate + ATP = phosphoenolpyruvate + ADP + H(+)</text>
        <dbReference type="Rhea" id="RHEA:18157"/>
        <dbReference type="ChEBI" id="CHEBI:15361"/>
        <dbReference type="ChEBI" id="CHEBI:15378"/>
        <dbReference type="ChEBI" id="CHEBI:30616"/>
        <dbReference type="ChEBI" id="CHEBI:58702"/>
        <dbReference type="ChEBI" id="CHEBI:456216"/>
        <dbReference type="EC" id="2.7.1.40"/>
    </reaction>
</comment>
<dbReference type="PANTHER" id="PTHR11817">
    <property type="entry name" value="PYRUVATE KINASE"/>
    <property type="match status" value="1"/>
</dbReference>
<evidence type="ECO:0000256" key="1">
    <source>
        <dbReference type="ARBA" id="ARBA00004997"/>
    </source>
</evidence>
<dbReference type="EMBL" id="MEYI01000017">
    <property type="protein sequence ID" value="OGD24031.1"/>
    <property type="molecule type" value="Genomic_DNA"/>
</dbReference>
<dbReference type="InterPro" id="IPR040442">
    <property type="entry name" value="Pyrv_kinase-like_dom_sf"/>
</dbReference>
<keyword evidence="11" id="KW-0670">Pyruvate</keyword>
<keyword evidence="4 12" id="KW-0808">Transferase</keyword>
<keyword evidence="5" id="KW-0479">Metal-binding</keyword>
<comment type="pathway">
    <text evidence="1 12">Carbohydrate degradation; glycolysis; pyruvate from D-glyceraldehyde 3-phosphate: step 5/5.</text>
</comment>
<protein>
    <recommendedName>
        <fullName evidence="3 12">Pyruvate kinase</fullName>
        <ecNumber evidence="3 12">2.7.1.40</ecNumber>
    </recommendedName>
</protein>
<dbReference type="Proteomes" id="UP000176639">
    <property type="component" value="Unassembled WGS sequence"/>
</dbReference>
<keyword evidence="10 12" id="KW-0324">Glycolysis</keyword>
<comment type="caution">
    <text evidence="14">The sequence shown here is derived from an EMBL/GenBank/DDBJ whole genome shotgun (WGS) entry which is preliminary data.</text>
</comment>
<feature type="domain" description="Pyruvate kinase barrel" evidence="13">
    <location>
        <begin position="2"/>
        <end position="322"/>
    </location>
</feature>
<dbReference type="Gene3D" id="3.20.20.60">
    <property type="entry name" value="Phosphoenolpyruvate-binding domains"/>
    <property type="match status" value="1"/>
</dbReference>
<dbReference type="UniPathway" id="UPA00109">
    <property type="reaction ID" value="UER00188"/>
</dbReference>
<dbReference type="InterPro" id="IPR011037">
    <property type="entry name" value="Pyrv_Knase-like_insert_dom_sf"/>
</dbReference>
<evidence type="ECO:0000256" key="10">
    <source>
        <dbReference type="ARBA" id="ARBA00023152"/>
    </source>
</evidence>
<organism evidence="14 15">
    <name type="scientific">Candidatus Azambacteria bacterium RBG_16_47_10</name>
    <dbReference type="NCBI Taxonomy" id="1797292"/>
    <lineage>
        <taxon>Bacteria</taxon>
        <taxon>Candidatus Azamiibacteriota</taxon>
    </lineage>
</organism>
<dbReference type="Gene3D" id="2.40.33.10">
    <property type="entry name" value="PK beta-barrel domain-like"/>
    <property type="match status" value="1"/>
</dbReference>
<keyword evidence="8" id="KW-0067">ATP-binding</keyword>
<evidence type="ECO:0000256" key="5">
    <source>
        <dbReference type="ARBA" id="ARBA00022723"/>
    </source>
</evidence>
<evidence type="ECO:0000256" key="11">
    <source>
        <dbReference type="ARBA" id="ARBA00023317"/>
    </source>
</evidence>
<dbReference type="GO" id="GO:0000287">
    <property type="term" value="F:magnesium ion binding"/>
    <property type="evidence" value="ECO:0007669"/>
    <property type="project" value="InterPro"/>
</dbReference>
<dbReference type="GO" id="GO:0005524">
    <property type="term" value="F:ATP binding"/>
    <property type="evidence" value="ECO:0007669"/>
    <property type="project" value="UniProtKB-KW"/>
</dbReference>
<dbReference type="EC" id="2.7.1.40" evidence="3 12"/>
<evidence type="ECO:0000256" key="9">
    <source>
        <dbReference type="ARBA" id="ARBA00022842"/>
    </source>
</evidence>
<dbReference type="InterPro" id="IPR001697">
    <property type="entry name" value="Pyr_Knase"/>
</dbReference>
<keyword evidence="9 12" id="KW-0460">Magnesium</keyword>
<reference evidence="14 15" key="1">
    <citation type="journal article" date="2016" name="Nat. Commun.">
        <title>Thousands of microbial genomes shed light on interconnected biogeochemical processes in an aquifer system.</title>
        <authorList>
            <person name="Anantharaman K."/>
            <person name="Brown C.T."/>
            <person name="Hug L.A."/>
            <person name="Sharon I."/>
            <person name="Castelle C.J."/>
            <person name="Probst A.J."/>
            <person name="Thomas B.C."/>
            <person name="Singh A."/>
            <person name="Wilkins M.J."/>
            <person name="Karaoz U."/>
            <person name="Brodie E.L."/>
            <person name="Williams K.H."/>
            <person name="Hubbard S.S."/>
            <person name="Banfield J.F."/>
        </authorList>
    </citation>
    <scope>NUCLEOTIDE SEQUENCE [LARGE SCALE GENOMIC DNA]</scope>
</reference>
<dbReference type="InterPro" id="IPR015813">
    <property type="entry name" value="Pyrv/PenolPyrv_kinase-like_dom"/>
</dbReference>
<evidence type="ECO:0000256" key="7">
    <source>
        <dbReference type="ARBA" id="ARBA00022777"/>
    </source>
</evidence>
<comment type="similarity">
    <text evidence="2 12">Belongs to the pyruvate kinase family.</text>
</comment>
<evidence type="ECO:0000313" key="14">
    <source>
        <dbReference type="EMBL" id="OGD24031.1"/>
    </source>
</evidence>
<dbReference type="SUPFAM" id="SSF50800">
    <property type="entry name" value="PK beta-barrel domain-like"/>
    <property type="match status" value="1"/>
</dbReference>
<name>A0A1F5B068_9BACT</name>
<evidence type="ECO:0000256" key="2">
    <source>
        <dbReference type="ARBA" id="ARBA00008663"/>
    </source>
</evidence>
<evidence type="ECO:0000256" key="6">
    <source>
        <dbReference type="ARBA" id="ARBA00022741"/>
    </source>
</evidence>
<dbReference type="GO" id="GO:0004743">
    <property type="term" value="F:pyruvate kinase activity"/>
    <property type="evidence" value="ECO:0007669"/>
    <property type="project" value="UniProtKB-EC"/>
</dbReference>
<dbReference type="PRINTS" id="PR01050">
    <property type="entry name" value="PYRUVTKNASE"/>
</dbReference>
<dbReference type="Pfam" id="PF00224">
    <property type="entry name" value="PK"/>
    <property type="match status" value="1"/>
</dbReference>
<evidence type="ECO:0000256" key="4">
    <source>
        <dbReference type="ARBA" id="ARBA00022679"/>
    </source>
</evidence>
<dbReference type="AlphaFoldDB" id="A0A1F5B068"/>
<evidence type="ECO:0000256" key="8">
    <source>
        <dbReference type="ARBA" id="ARBA00022840"/>
    </source>
</evidence>
<dbReference type="InterPro" id="IPR015806">
    <property type="entry name" value="Pyrv_Knase_insert_dom_sf"/>
</dbReference>
<evidence type="ECO:0000259" key="13">
    <source>
        <dbReference type="Pfam" id="PF00224"/>
    </source>
</evidence>
<dbReference type="GO" id="GO:0030955">
    <property type="term" value="F:potassium ion binding"/>
    <property type="evidence" value="ECO:0007669"/>
    <property type="project" value="InterPro"/>
</dbReference>
<evidence type="ECO:0000256" key="12">
    <source>
        <dbReference type="RuleBase" id="RU000504"/>
    </source>
</evidence>
<dbReference type="GO" id="GO:0016301">
    <property type="term" value="F:kinase activity"/>
    <property type="evidence" value="ECO:0007669"/>
    <property type="project" value="UniProtKB-KW"/>
</dbReference>
<proteinExistence type="inferred from homology"/>
<evidence type="ECO:0000313" key="15">
    <source>
        <dbReference type="Proteomes" id="UP000176639"/>
    </source>
</evidence>
<sequence length="338" mass="37125">MRTRIVATIGPASEKQEQIKDLIKEGVSIFRISYSIEKPDIGEQRFHAVKETIVHSGAEGIETLQDFGGIKIRLENQEPIKVTKGERFIISAKEIAGEEKGTTVTNHYFWSNVRSDSMLYIGDGQAALQVRELSDDTAITDVLFSGSIGPRKGVTIPGMSFGFGANIKADAELAVAGAKLGYDYVALSFVERAEDIKLFKDIIAQHAPDYAPRIIAKIETASAVEDIDAIVKESYGIMIARGDLALQEDYADMPQIQNDLIQKCRKEGKFVIVATQMLESLMHSYIPFRAEINDVADAVRECASATMLSGETAVGDDPAHAVEVMRRIIEKTEAWLAP</sequence>